<dbReference type="Proteomes" id="UP000198711">
    <property type="component" value="Unassembled WGS sequence"/>
</dbReference>
<comment type="caution">
    <text evidence="1">The sequence shown here is derived from an EMBL/GenBank/DDBJ whole genome shotgun (WGS) entry which is preliminary data.</text>
</comment>
<name>A0A8X8IIU1_9BACT</name>
<sequence length="399" mass="46214">MVPSIRQQYNQAFTETTYQQYLNELNSLHPGAIEFRVAETPVFIDRSFKEKILSACESIVDVITQPDFPARSAHAIPTGLHVPNEPSFSQFIAFDFGICENESGDLEPQLIEMQGFPTLFGYQVWQDDCCRRHFHIPDQYSTYLNGLTRDTYLQLLREVILGKHAPEEVILLEILPHQQKTRIDFYCTADYTGIPIVCLTELQQEGRRLFYEKDGKKMPVKRIYNRIIFDELQQQSAEIQEKGKLLFQDLDVEWVPHPNWFYRISKHSLPFIQHPYVPPATFLSDLHSIPANLEDYVLKPLFSFAGQGVVIDVTQADIEGVKDRENWILQRKVKYANVIQTPDNDAAKAEIRIFYFWKDGTARPIPVNNLARLSKGKMIGVRYNKDKTWVGGSLVYFEQ</sequence>
<organism evidence="1 2">
    <name type="scientific">Hydrobacter penzbergensis</name>
    <dbReference type="NCBI Taxonomy" id="1235997"/>
    <lineage>
        <taxon>Bacteria</taxon>
        <taxon>Pseudomonadati</taxon>
        <taxon>Bacteroidota</taxon>
        <taxon>Chitinophagia</taxon>
        <taxon>Chitinophagales</taxon>
        <taxon>Chitinophagaceae</taxon>
        <taxon>Hydrobacter</taxon>
    </lineage>
</organism>
<dbReference type="AlphaFoldDB" id="A0A8X8IIU1"/>
<proteinExistence type="predicted"/>
<reference evidence="1 2" key="1">
    <citation type="submission" date="2016-10" db="EMBL/GenBank/DDBJ databases">
        <authorList>
            <person name="Varghese N."/>
            <person name="Submissions S."/>
        </authorList>
    </citation>
    <scope>NUCLEOTIDE SEQUENCE [LARGE SCALE GENOMIC DNA]</scope>
    <source>
        <strain evidence="1 2">DSM 25353</strain>
    </source>
</reference>
<evidence type="ECO:0000313" key="1">
    <source>
        <dbReference type="EMBL" id="SDX67961.1"/>
    </source>
</evidence>
<dbReference type="EMBL" id="FNNO01000025">
    <property type="protein sequence ID" value="SDX67961.1"/>
    <property type="molecule type" value="Genomic_DNA"/>
</dbReference>
<gene>
    <name evidence="1" type="ORF">SAMN05444410_12517</name>
</gene>
<protein>
    <submittedName>
        <fullName evidence="1">Uncharacterized protein</fullName>
    </submittedName>
</protein>
<accession>A0A8X8IIU1</accession>
<dbReference type="RefSeq" id="WP_092727036.1">
    <property type="nucleotide sequence ID" value="NZ_FNNO01000025.1"/>
</dbReference>
<evidence type="ECO:0000313" key="2">
    <source>
        <dbReference type="Proteomes" id="UP000198711"/>
    </source>
</evidence>
<keyword evidence="2" id="KW-1185">Reference proteome</keyword>
<dbReference type="SUPFAM" id="SSF56059">
    <property type="entry name" value="Glutathione synthetase ATP-binding domain-like"/>
    <property type="match status" value="1"/>
</dbReference>